<dbReference type="RefSeq" id="WP_381535736.1">
    <property type="nucleotide sequence ID" value="NZ_JBHUGI010000006.1"/>
</dbReference>
<evidence type="ECO:0000313" key="2">
    <source>
        <dbReference type="EMBL" id="MFD1927080.1"/>
    </source>
</evidence>
<accession>A0ABW4SCH2</accession>
<name>A0ABW4SCH2_9BACL</name>
<feature type="chain" id="PRO_5046126181" description="DUF4367 domain-containing protein" evidence="1">
    <location>
        <begin position="25"/>
        <end position="169"/>
    </location>
</feature>
<evidence type="ECO:0000256" key="1">
    <source>
        <dbReference type="SAM" id="SignalP"/>
    </source>
</evidence>
<proteinExistence type="predicted"/>
<dbReference type="PROSITE" id="PS51257">
    <property type="entry name" value="PROKAR_LIPOPROTEIN"/>
    <property type="match status" value="1"/>
</dbReference>
<dbReference type="EMBL" id="JBHUGI010000006">
    <property type="protein sequence ID" value="MFD1927080.1"/>
    <property type="molecule type" value="Genomic_DNA"/>
</dbReference>
<reference evidence="3" key="1">
    <citation type="journal article" date="2019" name="Int. J. Syst. Evol. Microbiol.">
        <title>The Global Catalogue of Microorganisms (GCM) 10K type strain sequencing project: providing services to taxonomists for standard genome sequencing and annotation.</title>
        <authorList>
            <consortium name="The Broad Institute Genomics Platform"/>
            <consortium name="The Broad Institute Genome Sequencing Center for Infectious Disease"/>
            <person name="Wu L."/>
            <person name="Ma J."/>
        </authorList>
    </citation>
    <scope>NUCLEOTIDE SEQUENCE [LARGE SCALE GENOMIC DNA]</scope>
    <source>
        <strain evidence="3">CGMCC 4.7177</strain>
    </source>
</reference>
<evidence type="ECO:0000313" key="3">
    <source>
        <dbReference type="Proteomes" id="UP001597218"/>
    </source>
</evidence>
<evidence type="ECO:0008006" key="4">
    <source>
        <dbReference type="Google" id="ProtNLM"/>
    </source>
</evidence>
<keyword evidence="1" id="KW-0732">Signal</keyword>
<comment type="caution">
    <text evidence="2">The sequence shown here is derived from an EMBL/GenBank/DDBJ whole genome shotgun (WGS) entry which is preliminary data.</text>
</comment>
<protein>
    <recommendedName>
        <fullName evidence="4">DUF4367 domain-containing protein</fullName>
    </recommendedName>
</protein>
<keyword evidence="3" id="KW-1185">Reference proteome</keyword>
<gene>
    <name evidence="2" type="ORF">ACFSFY_03270</name>
</gene>
<feature type="signal peptide" evidence="1">
    <location>
        <begin position="1"/>
        <end position="24"/>
    </location>
</feature>
<sequence length="169" mass="18985">MFRTWKFLFLLTLFVLLLAGCASSLEDRSASGVIAAKEAFFANNKGQTEEIEGIKLYKPAGFTISEKSDAYNIIFKKGNETFLLFINPNEKEDSRLFYDLLLADKGKEIIAEETFSDDGNFGFVAIIKKDDESAELVVSVGGAKMTTITKKKKLEKEVREMMEVVRSLK</sequence>
<dbReference type="Proteomes" id="UP001597218">
    <property type="component" value="Unassembled WGS sequence"/>
</dbReference>
<organism evidence="2 3">
    <name type="scientific">Sporosarcina siberiensis</name>
    <dbReference type="NCBI Taxonomy" id="1365606"/>
    <lineage>
        <taxon>Bacteria</taxon>
        <taxon>Bacillati</taxon>
        <taxon>Bacillota</taxon>
        <taxon>Bacilli</taxon>
        <taxon>Bacillales</taxon>
        <taxon>Caryophanaceae</taxon>
        <taxon>Sporosarcina</taxon>
    </lineage>
</organism>